<dbReference type="Gene3D" id="1.10.443.10">
    <property type="entry name" value="Intergrase catalytic core"/>
    <property type="match status" value="1"/>
</dbReference>
<accession>A0A5S9ISY6</accession>
<dbReference type="OrthoDB" id="9801717at2"/>
<dbReference type="PANTHER" id="PTHR30349">
    <property type="entry name" value="PHAGE INTEGRASE-RELATED"/>
    <property type="match status" value="1"/>
</dbReference>
<organism evidence="3 4">
    <name type="scientific">Uabimicrobium amorphum</name>
    <dbReference type="NCBI Taxonomy" id="2596890"/>
    <lineage>
        <taxon>Bacteria</taxon>
        <taxon>Pseudomonadati</taxon>
        <taxon>Planctomycetota</taxon>
        <taxon>Candidatus Uabimicrobiia</taxon>
        <taxon>Candidatus Uabimicrobiales</taxon>
        <taxon>Candidatus Uabimicrobiaceae</taxon>
        <taxon>Candidatus Uabimicrobium</taxon>
    </lineage>
</organism>
<gene>
    <name evidence="3" type="ORF">UABAM_05239</name>
</gene>
<keyword evidence="1" id="KW-0233">DNA recombination</keyword>
<evidence type="ECO:0000256" key="1">
    <source>
        <dbReference type="ARBA" id="ARBA00023172"/>
    </source>
</evidence>
<protein>
    <submittedName>
        <fullName evidence="3">Integrase</fullName>
    </submittedName>
</protein>
<feature type="domain" description="Tyr recombinase" evidence="2">
    <location>
        <begin position="2"/>
        <end position="184"/>
    </location>
</feature>
<dbReference type="InterPro" id="IPR002104">
    <property type="entry name" value="Integrase_catalytic"/>
</dbReference>
<dbReference type="InterPro" id="IPR050090">
    <property type="entry name" value="Tyrosine_recombinase_XerCD"/>
</dbReference>
<dbReference type="EMBL" id="AP019860">
    <property type="protein sequence ID" value="BBM86842.1"/>
    <property type="molecule type" value="Genomic_DNA"/>
</dbReference>
<reference evidence="3 4" key="1">
    <citation type="submission" date="2019-08" db="EMBL/GenBank/DDBJ databases">
        <title>Complete genome sequence of Candidatus Uab amorphum.</title>
        <authorList>
            <person name="Shiratori T."/>
            <person name="Suzuki S."/>
            <person name="Kakizawa Y."/>
            <person name="Ishida K."/>
        </authorList>
    </citation>
    <scope>NUCLEOTIDE SEQUENCE [LARGE SCALE GENOMIC DNA]</scope>
    <source>
        <strain evidence="3 4">SRT547</strain>
    </source>
</reference>
<dbReference type="RefSeq" id="WP_151970881.1">
    <property type="nucleotide sequence ID" value="NZ_AP019860.1"/>
</dbReference>
<dbReference type="GO" id="GO:0006310">
    <property type="term" value="P:DNA recombination"/>
    <property type="evidence" value="ECO:0007669"/>
    <property type="project" value="UniProtKB-KW"/>
</dbReference>
<proteinExistence type="predicted"/>
<keyword evidence="4" id="KW-1185">Reference proteome</keyword>
<evidence type="ECO:0000313" key="3">
    <source>
        <dbReference type="EMBL" id="BBM86842.1"/>
    </source>
</evidence>
<dbReference type="Proteomes" id="UP000326354">
    <property type="component" value="Chromosome"/>
</dbReference>
<dbReference type="AlphaFoldDB" id="A0A5S9ISY6"/>
<dbReference type="SUPFAM" id="SSF56349">
    <property type="entry name" value="DNA breaking-rejoining enzymes"/>
    <property type="match status" value="1"/>
</dbReference>
<dbReference type="InterPro" id="IPR011010">
    <property type="entry name" value="DNA_brk_join_enz"/>
</dbReference>
<name>A0A5S9ISY6_UABAM</name>
<dbReference type="InterPro" id="IPR013762">
    <property type="entry name" value="Integrase-like_cat_sf"/>
</dbReference>
<dbReference type="GO" id="GO:0003677">
    <property type="term" value="F:DNA binding"/>
    <property type="evidence" value="ECO:0007669"/>
    <property type="project" value="InterPro"/>
</dbReference>
<dbReference type="PROSITE" id="PS51898">
    <property type="entry name" value="TYR_RECOMBINASE"/>
    <property type="match status" value="1"/>
</dbReference>
<dbReference type="CDD" id="cd01192">
    <property type="entry name" value="INT_C_like_3"/>
    <property type="match status" value="1"/>
</dbReference>
<dbReference type="KEGG" id="uam:UABAM_05239"/>
<dbReference type="PANTHER" id="PTHR30349:SF82">
    <property type="entry name" value="INTEGRASE_RECOMBINASE YOEC-RELATED"/>
    <property type="match status" value="1"/>
</dbReference>
<dbReference type="Pfam" id="PF00589">
    <property type="entry name" value="Phage_integrase"/>
    <property type="match status" value="1"/>
</dbReference>
<evidence type="ECO:0000259" key="2">
    <source>
        <dbReference type="PROSITE" id="PS51898"/>
    </source>
</evidence>
<sequence length="188" mass="21695">MEFVHPIRDRKKIDAMKKYLRGSSERNHCLFILGINSGLRISDLLKLRILDVVDGKKIKERICIREKKTGKNKEFPIGTNAKRAIVDYLKTRVEYSPNEPLFISRKNKRHLGRWQAYKIINDAAKAVGIKEKIGTHSLKKTFGYHAYKEGKDITLIQKLFNHSAPSVTLAYIGITQEDLDNVYLELNL</sequence>
<evidence type="ECO:0000313" key="4">
    <source>
        <dbReference type="Proteomes" id="UP000326354"/>
    </source>
</evidence>
<dbReference type="GO" id="GO:0015074">
    <property type="term" value="P:DNA integration"/>
    <property type="evidence" value="ECO:0007669"/>
    <property type="project" value="InterPro"/>
</dbReference>